<feature type="transmembrane region" description="Helical" evidence="7">
    <location>
        <begin position="144"/>
        <end position="168"/>
    </location>
</feature>
<feature type="transmembrane region" description="Helical" evidence="7">
    <location>
        <begin position="386"/>
        <end position="409"/>
    </location>
</feature>
<keyword evidence="6 7" id="KW-0472">Membrane</keyword>
<dbReference type="FunFam" id="1.20.1740.10:FF:000001">
    <property type="entry name" value="Amino acid permease"/>
    <property type="match status" value="1"/>
</dbReference>
<keyword evidence="3 7" id="KW-0812">Transmembrane</keyword>
<feature type="transmembrane region" description="Helical" evidence="7">
    <location>
        <begin position="180"/>
        <end position="201"/>
    </location>
</feature>
<sequence length="523" mass="56923">MMSLKNKVVWVTGAGRGIEQQIALRFAESGASVIGLDLAFERDDVPFRCIRLDVSSPEAVNKIGTELLEKDGLDILVNGAGILRLGTIEKLSWEDWQQSLNVNAGAVFNLFRIAVPHFQRQRGGSIVSVVSTAREFLGEKASYVVGWMYFLNWAMTGIVDITAVALYMHYWGTFAEVPQWLFALCALGVVATMNMIGVKWFAEMEFWFALIKVAAISLFLIAGVVFLGIGTPVAGNTTGLHLITENGGMFPHGLLPALVLVQGVIFAFAGIELIGPAAGECREPEKMLPKAINNIILRIGLFYVGSVVLLVLLLPWNAYQAGQSPFVTFFSKLGVPYIGIIMNIVVLTAALSSLNSGLYSTGRILRSLSMGGSAPKFMAKMSSQQVPYAGILVTCGIYVIGVLLNYLVPSRVFEIVLNIASLGIISSWAFIIVCQMRLRKAIHAGHAKPVSFKMPGAPFTSWLTLAFLLAVVIMMAFDYPNGTWTIATIPVLAVLLVLGWFGLRKHAQEVKQEQQIHEAPGSH</sequence>
<feature type="transmembrane region" description="Helical" evidence="7">
    <location>
        <begin position="415"/>
        <end position="438"/>
    </location>
</feature>
<evidence type="ECO:0000256" key="1">
    <source>
        <dbReference type="ARBA" id="ARBA00004429"/>
    </source>
</evidence>
<reference evidence="9 10" key="1">
    <citation type="submission" date="2019-03" db="EMBL/GenBank/DDBJ databases">
        <title>The genome sequence of Candidatus Serratia symbiotica strain IS.</title>
        <authorList>
            <person name="Nikoh N."/>
            <person name="Koga R."/>
            <person name="Oshima K."/>
            <person name="Hattori M."/>
            <person name="Fukatsu T."/>
        </authorList>
    </citation>
    <scope>NUCLEOTIDE SEQUENCE [LARGE SCALE GENOMIC DNA]</scope>
    <source>
        <strain evidence="9 10">IS</strain>
    </source>
</reference>
<feature type="transmembrane region" description="Helical" evidence="7">
    <location>
        <begin position="295"/>
        <end position="316"/>
    </location>
</feature>
<dbReference type="Gene3D" id="3.40.50.720">
    <property type="entry name" value="NAD(P)-binding Rossmann-like Domain"/>
    <property type="match status" value="1"/>
</dbReference>
<feature type="transmembrane region" description="Helical" evidence="7">
    <location>
        <begin position="459"/>
        <end position="477"/>
    </location>
</feature>
<dbReference type="Gene3D" id="1.20.1740.10">
    <property type="entry name" value="Amino acid/polyamine transporter I"/>
    <property type="match status" value="1"/>
</dbReference>
<protein>
    <submittedName>
        <fullName evidence="9">D-serine/D-alanine/glycine transporter</fullName>
    </submittedName>
</protein>
<dbReference type="SUPFAM" id="SSF51735">
    <property type="entry name" value="NAD(P)-binding Rossmann-fold domains"/>
    <property type="match status" value="1"/>
</dbReference>
<feature type="transmembrane region" description="Helical" evidence="7">
    <location>
        <begin position="254"/>
        <end position="274"/>
    </location>
</feature>
<dbReference type="Proteomes" id="UP000324392">
    <property type="component" value="Chromosome"/>
</dbReference>
<evidence type="ECO:0000256" key="5">
    <source>
        <dbReference type="ARBA" id="ARBA00022989"/>
    </source>
</evidence>
<name>A0A455VIM1_9GAMM</name>
<organism evidence="9 10">
    <name type="scientific">Serratia symbiotica</name>
    <dbReference type="NCBI Taxonomy" id="138074"/>
    <lineage>
        <taxon>Bacteria</taxon>
        <taxon>Pseudomonadati</taxon>
        <taxon>Pseudomonadota</taxon>
        <taxon>Gammaproteobacteria</taxon>
        <taxon>Enterobacterales</taxon>
        <taxon>Yersiniaceae</taxon>
        <taxon>Serratia</taxon>
    </lineage>
</organism>
<proteinExistence type="predicted"/>
<dbReference type="InterPro" id="IPR003560">
    <property type="entry name" value="DHB_DH"/>
</dbReference>
<keyword evidence="4" id="KW-0029">Amino-acid transport</keyword>
<evidence type="ECO:0000313" key="10">
    <source>
        <dbReference type="Proteomes" id="UP000324392"/>
    </source>
</evidence>
<evidence type="ECO:0000256" key="4">
    <source>
        <dbReference type="ARBA" id="ARBA00022970"/>
    </source>
</evidence>
<gene>
    <name evidence="9" type="primary">ansP</name>
    <name evidence="9" type="ORF">SSYIS1_28880</name>
</gene>
<evidence type="ECO:0000256" key="2">
    <source>
        <dbReference type="ARBA" id="ARBA00022448"/>
    </source>
</evidence>
<keyword evidence="2" id="KW-0813">Transport</keyword>
<dbReference type="RefSeq" id="WP_197737019.1">
    <property type="nucleotide sequence ID" value="NZ_AP019531.1"/>
</dbReference>
<dbReference type="PANTHER" id="PTHR43495">
    <property type="entry name" value="GABA PERMEASE"/>
    <property type="match status" value="1"/>
</dbReference>
<feature type="transmembrane region" description="Helical" evidence="7">
    <location>
        <begin position="483"/>
        <end position="503"/>
    </location>
</feature>
<evidence type="ECO:0000313" key="9">
    <source>
        <dbReference type="EMBL" id="BBI92939.1"/>
    </source>
</evidence>
<dbReference type="GO" id="GO:0008667">
    <property type="term" value="F:2,3-dihydro-2,3-dihydroxybenzoate dehydrogenase activity"/>
    <property type="evidence" value="ECO:0007669"/>
    <property type="project" value="InterPro"/>
</dbReference>
<evidence type="ECO:0000259" key="8">
    <source>
        <dbReference type="Pfam" id="PF00324"/>
    </source>
</evidence>
<feature type="domain" description="Amino acid permease/ SLC12A" evidence="8">
    <location>
        <begin position="128"/>
        <end position="511"/>
    </location>
</feature>
<keyword evidence="5 7" id="KW-1133">Transmembrane helix</keyword>
<dbReference type="PANTHER" id="PTHR43495:SF1">
    <property type="entry name" value="L-ASPARAGINE PERMEASE"/>
    <property type="match status" value="1"/>
</dbReference>
<dbReference type="Pfam" id="PF00324">
    <property type="entry name" value="AA_permease"/>
    <property type="match status" value="1"/>
</dbReference>
<evidence type="ECO:0000256" key="3">
    <source>
        <dbReference type="ARBA" id="ARBA00022692"/>
    </source>
</evidence>
<dbReference type="GO" id="GO:0055085">
    <property type="term" value="P:transmembrane transport"/>
    <property type="evidence" value="ECO:0007669"/>
    <property type="project" value="InterPro"/>
</dbReference>
<accession>A0A455VIM1</accession>
<feature type="transmembrane region" description="Helical" evidence="7">
    <location>
        <begin position="213"/>
        <end position="234"/>
    </location>
</feature>
<dbReference type="GO" id="GO:0019290">
    <property type="term" value="P:siderophore biosynthetic process"/>
    <property type="evidence" value="ECO:0007669"/>
    <property type="project" value="InterPro"/>
</dbReference>
<dbReference type="InterPro" id="IPR004841">
    <property type="entry name" value="AA-permease/SLC12A_dom"/>
</dbReference>
<dbReference type="GO" id="GO:0005886">
    <property type="term" value="C:plasma membrane"/>
    <property type="evidence" value="ECO:0007669"/>
    <property type="project" value="UniProtKB-SubCell"/>
</dbReference>
<dbReference type="EMBL" id="AP019531">
    <property type="protein sequence ID" value="BBI92939.1"/>
    <property type="molecule type" value="Genomic_DNA"/>
</dbReference>
<dbReference type="PRINTS" id="PR01397">
    <property type="entry name" value="DHBDHDRGNASE"/>
</dbReference>
<dbReference type="GO" id="GO:0006865">
    <property type="term" value="P:amino acid transport"/>
    <property type="evidence" value="ECO:0007669"/>
    <property type="project" value="UniProtKB-KW"/>
</dbReference>
<feature type="transmembrane region" description="Helical" evidence="7">
    <location>
        <begin position="336"/>
        <end position="359"/>
    </location>
</feature>
<dbReference type="AlphaFoldDB" id="A0A455VIM1"/>
<evidence type="ECO:0000256" key="7">
    <source>
        <dbReference type="SAM" id="Phobius"/>
    </source>
</evidence>
<comment type="subcellular location">
    <subcellularLocation>
        <location evidence="1">Cell inner membrane</location>
        <topology evidence="1">Multi-pass membrane protein</topology>
    </subcellularLocation>
</comment>
<evidence type="ECO:0000256" key="6">
    <source>
        <dbReference type="ARBA" id="ARBA00023136"/>
    </source>
</evidence>
<dbReference type="InterPro" id="IPR036291">
    <property type="entry name" value="NAD(P)-bd_dom_sf"/>
</dbReference>